<feature type="coiled-coil region" evidence="1">
    <location>
        <begin position="80"/>
        <end position="107"/>
    </location>
</feature>
<dbReference type="STRING" id="1802597.A2Z24_01095"/>
<keyword evidence="1" id="KW-0175">Coiled coil</keyword>
<evidence type="ECO:0000256" key="1">
    <source>
        <dbReference type="SAM" id="Coils"/>
    </source>
</evidence>
<evidence type="ECO:0000256" key="2">
    <source>
        <dbReference type="SAM" id="Phobius"/>
    </source>
</evidence>
<comment type="caution">
    <text evidence="3">The sequence shown here is derived from an EMBL/GenBank/DDBJ whole genome shotgun (WGS) entry which is preliminary data.</text>
</comment>
<keyword evidence="2" id="KW-1133">Transmembrane helix</keyword>
<sequence length="241" mass="27441">MEVILIISVAANIVALIAVFWVYKGMAIKVPKEEIEKIKQTFALEEEAVLRQTQEASKDIIHASEEESKHALQISDKFKNELQERINRELETNMSKAMEMVQDTTKDITEEYKKYLASIAEQQAGTLNSTVQRQMNTLSQITASVGESAKEQIQSLNGLIEKELSNVREQIGASVKEEVEQVRGEMKQYKEEKIKEIDKQIYQLVSEIAKESIGRALNTSEQQEIVLNSLEKAKAEKVFYE</sequence>
<keyword evidence="2" id="KW-0472">Membrane</keyword>
<evidence type="ECO:0008006" key="5">
    <source>
        <dbReference type="Google" id="ProtNLM"/>
    </source>
</evidence>
<gene>
    <name evidence="3" type="ORF">A2Z24_01095</name>
</gene>
<dbReference type="AlphaFoldDB" id="A0A1G1WGA1"/>
<feature type="transmembrane region" description="Helical" evidence="2">
    <location>
        <begin position="6"/>
        <end position="23"/>
    </location>
</feature>
<name>A0A1G1WGA1_9BACT</name>
<proteinExistence type="predicted"/>
<feature type="coiled-coil region" evidence="1">
    <location>
        <begin position="172"/>
        <end position="199"/>
    </location>
</feature>
<evidence type="ECO:0000313" key="4">
    <source>
        <dbReference type="Proteomes" id="UP000177588"/>
    </source>
</evidence>
<dbReference type="EMBL" id="MHCT01000001">
    <property type="protein sequence ID" value="OGY26674.1"/>
    <property type="molecule type" value="Genomic_DNA"/>
</dbReference>
<dbReference type="Proteomes" id="UP000177588">
    <property type="component" value="Unassembled WGS sequence"/>
</dbReference>
<accession>A0A1G1WGA1</accession>
<protein>
    <recommendedName>
        <fullName evidence="5">ATP synthase subunit b</fullName>
    </recommendedName>
</protein>
<organism evidence="3 4">
    <name type="scientific">Candidatus Woykebacteria bacterium RBG_16_44_10</name>
    <dbReference type="NCBI Taxonomy" id="1802597"/>
    <lineage>
        <taxon>Bacteria</taxon>
        <taxon>Candidatus Woykeibacteriota</taxon>
    </lineage>
</organism>
<evidence type="ECO:0000313" key="3">
    <source>
        <dbReference type="EMBL" id="OGY26674.1"/>
    </source>
</evidence>
<keyword evidence="2" id="KW-0812">Transmembrane</keyword>
<reference evidence="3 4" key="1">
    <citation type="journal article" date="2016" name="Nat. Commun.">
        <title>Thousands of microbial genomes shed light on interconnected biogeochemical processes in an aquifer system.</title>
        <authorList>
            <person name="Anantharaman K."/>
            <person name="Brown C.T."/>
            <person name="Hug L.A."/>
            <person name="Sharon I."/>
            <person name="Castelle C.J."/>
            <person name="Probst A.J."/>
            <person name="Thomas B.C."/>
            <person name="Singh A."/>
            <person name="Wilkins M.J."/>
            <person name="Karaoz U."/>
            <person name="Brodie E.L."/>
            <person name="Williams K.H."/>
            <person name="Hubbard S.S."/>
            <person name="Banfield J.F."/>
        </authorList>
    </citation>
    <scope>NUCLEOTIDE SEQUENCE [LARGE SCALE GENOMIC DNA]</scope>
</reference>